<dbReference type="EMBL" id="QFFI01000007">
    <property type="protein sequence ID" value="PWG64102.1"/>
    <property type="molecule type" value="Genomic_DNA"/>
</dbReference>
<dbReference type="Proteomes" id="UP000245474">
    <property type="component" value="Unassembled WGS sequence"/>
</dbReference>
<comment type="caution">
    <text evidence="4">The sequence shown here is derived from an EMBL/GenBank/DDBJ whole genome shotgun (WGS) entry which is preliminary data.</text>
</comment>
<dbReference type="GO" id="GO:0017148">
    <property type="term" value="P:negative regulation of translation"/>
    <property type="evidence" value="ECO:0007669"/>
    <property type="project" value="UniProtKB-UniRule"/>
</dbReference>
<reference evidence="4 5" key="1">
    <citation type="submission" date="2018-05" db="EMBL/GenBank/DDBJ databases">
        <title>Spiribacter halobius sp. nov., a moderately halophilic bacterium isolated from marine solar saltern.</title>
        <authorList>
            <person name="Zheng W.-S."/>
            <person name="Lu D.-C."/>
            <person name="Du Z.-J."/>
        </authorList>
    </citation>
    <scope>NUCLEOTIDE SEQUENCE [LARGE SCALE GENOMIC DNA]</scope>
    <source>
        <strain evidence="4 5">E85</strain>
    </source>
</reference>
<dbReference type="GO" id="GO:0005737">
    <property type="term" value="C:cytoplasm"/>
    <property type="evidence" value="ECO:0007669"/>
    <property type="project" value="UniProtKB-SubCell"/>
</dbReference>
<organism evidence="4 5">
    <name type="scientific">Sediminicurvatus halobius</name>
    <dbReference type="NCBI Taxonomy" id="2182432"/>
    <lineage>
        <taxon>Bacteria</taxon>
        <taxon>Pseudomonadati</taxon>
        <taxon>Pseudomonadota</taxon>
        <taxon>Gammaproteobacteria</taxon>
        <taxon>Chromatiales</taxon>
        <taxon>Ectothiorhodospiraceae</taxon>
        <taxon>Sediminicurvatus</taxon>
    </lineage>
</organism>
<dbReference type="PANTHER" id="PTHR21043">
    <property type="entry name" value="IOJAP SUPERFAMILY ORTHOLOG"/>
    <property type="match status" value="1"/>
</dbReference>
<keyword evidence="5" id="KW-1185">Reference proteome</keyword>
<dbReference type="HAMAP" id="MF_01477">
    <property type="entry name" value="Iojap_RsfS"/>
    <property type="match status" value="1"/>
</dbReference>
<comment type="function">
    <text evidence="2">Functions as a ribosomal silencing factor. Interacts with ribosomal protein uL14 (rplN), blocking formation of intersubunit bridge B8. Prevents association of the 30S and 50S ribosomal subunits and the formation of functional ribosomes, thus repressing translation.</text>
</comment>
<comment type="similarity">
    <text evidence="1 2">Belongs to the Iojap/RsfS family.</text>
</comment>
<dbReference type="EMBL" id="QFFI01000003">
    <property type="protein sequence ID" value="PWG65263.1"/>
    <property type="molecule type" value="Genomic_DNA"/>
</dbReference>
<dbReference type="Gene3D" id="3.30.460.10">
    <property type="entry name" value="Beta Polymerase, domain 2"/>
    <property type="match status" value="1"/>
</dbReference>
<evidence type="ECO:0000313" key="3">
    <source>
        <dbReference type="EMBL" id="PWG64102.1"/>
    </source>
</evidence>
<name>A0A2U2N840_9GAMM</name>
<comment type="subcellular location">
    <subcellularLocation>
        <location evidence="2">Cytoplasm</location>
    </subcellularLocation>
</comment>
<dbReference type="GO" id="GO:0042256">
    <property type="term" value="P:cytosolic ribosome assembly"/>
    <property type="evidence" value="ECO:0007669"/>
    <property type="project" value="UniProtKB-UniRule"/>
</dbReference>
<keyword evidence="2" id="KW-0963">Cytoplasm</keyword>
<dbReference type="NCBIfam" id="TIGR00090">
    <property type="entry name" value="rsfS_iojap_ybeB"/>
    <property type="match status" value="1"/>
</dbReference>
<sequence>MKAIADTPEAARDLVRDALEEMKAEHPVILDVRGRTAITDFMAFATGNSRRHVKSISERLVERAKAAGCPPLGVEGLEGGEWVLVDLGDAVAHVMLEEVRDFYRLERIWGVDDDLDALGEDDAAGQGGG</sequence>
<dbReference type="InterPro" id="IPR043519">
    <property type="entry name" value="NT_sf"/>
</dbReference>
<comment type="subunit">
    <text evidence="2">Interacts with ribosomal protein uL14 (rplN).</text>
</comment>
<evidence type="ECO:0000313" key="5">
    <source>
        <dbReference type="Proteomes" id="UP000245474"/>
    </source>
</evidence>
<keyword evidence="2" id="KW-0678">Repressor</keyword>
<dbReference type="Pfam" id="PF02410">
    <property type="entry name" value="RsfS"/>
    <property type="match status" value="1"/>
</dbReference>
<dbReference type="PANTHER" id="PTHR21043:SF0">
    <property type="entry name" value="MITOCHONDRIAL ASSEMBLY OF RIBOSOMAL LARGE SUBUNIT PROTEIN 1"/>
    <property type="match status" value="1"/>
</dbReference>
<dbReference type="GO" id="GO:0043023">
    <property type="term" value="F:ribosomal large subunit binding"/>
    <property type="evidence" value="ECO:0007669"/>
    <property type="project" value="TreeGrafter"/>
</dbReference>
<dbReference type="InterPro" id="IPR004394">
    <property type="entry name" value="Iojap/RsfS/C7orf30"/>
</dbReference>
<dbReference type="AlphaFoldDB" id="A0A2U2N840"/>
<proteinExistence type="inferred from homology"/>
<accession>A0A2U2N840</accession>
<dbReference type="OrthoDB" id="9793681at2"/>
<evidence type="ECO:0000256" key="2">
    <source>
        <dbReference type="HAMAP-Rule" id="MF_01477"/>
    </source>
</evidence>
<dbReference type="GO" id="GO:0090071">
    <property type="term" value="P:negative regulation of ribosome biogenesis"/>
    <property type="evidence" value="ECO:0007669"/>
    <property type="project" value="UniProtKB-UniRule"/>
</dbReference>
<protein>
    <recommendedName>
        <fullName evidence="2">Ribosomal silencing factor RsfS</fullName>
    </recommendedName>
</protein>
<evidence type="ECO:0000313" key="4">
    <source>
        <dbReference type="EMBL" id="PWG65263.1"/>
    </source>
</evidence>
<evidence type="ECO:0000256" key="1">
    <source>
        <dbReference type="ARBA" id="ARBA00010574"/>
    </source>
</evidence>
<gene>
    <name evidence="2 4" type="primary">rsfS</name>
    <name evidence="4" type="ORF">DEM34_03045</name>
    <name evidence="3" type="ORF">DEM34_06260</name>
</gene>
<dbReference type="RefSeq" id="WP_109676122.1">
    <property type="nucleotide sequence ID" value="NZ_CP086615.1"/>
</dbReference>
<dbReference type="SUPFAM" id="SSF81301">
    <property type="entry name" value="Nucleotidyltransferase"/>
    <property type="match status" value="1"/>
</dbReference>
<keyword evidence="2" id="KW-0810">Translation regulation</keyword>